<evidence type="ECO:0000313" key="2">
    <source>
        <dbReference type="EMBL" id="CEM40154.1"/>
    </source>
</evidence>
<dbReference type="AlphaFoldDB" id="A0A0G4H8A6"/>
<sequence>MARERAEDWWKEWTWVTSRGLVAVSGSSTVEGERPRCCLIQQQLATGQGVHMILQGTFFRWVGFMSAEAFFFGLRTIGIPMRLGGLELKPTKRELSPFYAVRPVDSHAICMGESGVVLPWEFVVGGTGGEGGRLAFGAKSTEALEENLKVQRKDGSFAVVKGGLIQGRWLESDRVRVTVLMGVSLQKSDGDSLLPFPCSSQRAVDFPPLHVKKNFYFIERRDPKYLNLPTSSVVFFRTEGWASQHGGPLPERQKRAKRARIEGVEAEAPSSSPAAAASSSSSSFSSSSSSSFSSSSSTGATAALPVEQRAPGGQEEREEEEVESLAEREEAQRIHDEIFFPGGPEACSEA</sequence>
<reference evidence="2" key="1">
    <citation type="submission" date="2014-11" db="EMBL/GenBank/DDBJ databases">
        <authorList>
            <person name="Otto D Thomas"/>
            <person name="Naeem Raeece"/>
        </authorList>
    </citation>
    <scope>NUCLEOTIDE SEQUENCE</scope>
</reference>
<dbReference type="VEuPathDB" id="CryptoDB:Cvel_865"/>
<name>A0A0G4H8A6_9ALVE</name>
<organism evidence="2">
    <name type="scientific">Chromera velia CCMP2878</name>
    <dbReference type="NCBI Taxonomy" id="1169474"/>
    <lineage>
        <taxon>Eukaryota</taxon>
        <taxon>Sar</taxon>
        <taxon>Alveolata</taxon>
        <taxon>Colpodellida</taxon>
        <taxon>Chromeraceae</taxon>
        <taxon>Chromera</taxon>
    </lineage>
</organism>
<feature type="region of interest" description="Disordered" evidence="1">
    <location>
        <begin position="243"/>
        <end position="350"/>
    </location>
</feature>
<dbReference type="PhylomeDB" id="A0A0G4H8A6"/>
<feature type="compositionally biased region" description="Basic and acidic residues" evidence="1">
    <location>
        <begin position="325"/>
        <end position="338"/>
    </location>
</feature>
<accession>A0A0G4H8A6</accession>
<proteinExistence type="predicted"/>
<gene>
    <name evidence="2" type="ORF">Cvel_865</name>
</gene>
<feature type="compositionally biased region" description="Low complexity" evidence="1">
    <location>
        <begin position="268"/>
        <end position="297"/>
    </location>
</feature>
<dbReference type="EMBL" id="CDMZ01001984">
    <property type="protein sequence ID" value="CEM40154.1"/>
    <property type="molecule type" value="Genomic_DNA"/>
</dbReference>
<protein>
    <submittedName>
        <fullName evidence="2">Uncharacterized protein</fullName>
    </submittedName>
</protein>
<evidence type="ECO:0000256" key="1">
    <source>
        <dbReference type="SAM" id="MobiDB-lite"/>
    </source>
</evidence>